<reference evidence="15" key="1">
    <citation type="submission" date="2022-11" db="UniProtKB">
        <authorList>
            <consortium name="WormBaseParasite"/>
        </authorList>
    </citation>
    <scope>IDENTIFICATION</scope>
</reference>
<accession>A0A914XGC8</accession>
<comment type="subcellular location">
    <subcellularLocation>
        <location evidence="9 10">Peroxisome membrane</location>
    </subcellularLocation>
</comment>
<dbReference type="Proteomes" id="UP000887566">
    <property type="component" value="Unplaced"/>
</dbReference>
<evidence type="ECO:0000256" key="1">
    <source>
        <dbReference type="ARBA" id="ARBA00005443"/>
    </source>
</evidence>
<keyword evidence="6 10" id="KW-0576">Peroxisome</keyword>
<comment type="function">
    <text evidence="10">Component of the PEX13-PEX14 docking complex, a translocon channel that specifically mediates the import of peroxisomal cargo proteins bound to PEX5 receptor. The PEX13-PEX14 docking complex forms a large import pore which can be opened to a diameter of about 9 nm. Mechanistically, PEX5 receptor along with cargo proteins associates with the PEX14 subunit of the PEX13-PEX14 docking complex in the cytosol, leading to the insertion of the receptor into the organelle membrane with the concomitant translocation of the cargo into the peroxisome matrix.</text>
</comment>
<evidence type="ECO:0000256" key="11">
    <source>
        <dbReference type="SAM" id="Coils"/>
    </source>
</evidence>
<dbReference type="Pfam" id="PF04695">
    <property type="entry name" value="Pex14_N"/>
    <property type="match status" value="1"/>
</dbReference>
<sequence>MAGTSVRPDMVDAAVRFMTGVKVRDTPIEDQERFLREKGLTNEEIREAKERARSELATMPRQQGDVDQRMVGASGPMVVQSRWRDMANTVVIIGGLSYAGYKVLRKFVLPRFFGVPDPEEEQSRRLEEQVNELHNSLKFVMDSVQQTLQSVQQQQESLNRALVLLAERDRSPGLGSHQMQELKTDVSIVKSLLLNRNQFAPLPTTDGPATLPAWQMQQNRRGPTSSGYTTPPNGNGMTNGHSADDDEDSDTAPNGVIPTRKSDLEDPEDDGDLTAGMSTGV</sequence>
<evidence type="ECO:0000256" key="7">
    <source>
        <dbReference type="ARBA" id="ARBA00029502"/>
    </source>
</evidence>
<dbReference type="Gene3D" id="1.10.10.10">
    <property type="entry name" value="Winged helix-like DNA-binding domain superfamily/Winged helix DNA-binding domain"/>
    <property type="match status" value="1"/>
</dbReference>
<evidence type="ECO:0000256" key="6">
    <source>
        <dbReference type="ARBA" id="ARBA00023140"/>
    </source>
</evidence>
<protein>
    <recommendedName>
        <fullName evidence="7 10">Peroxisomal membrane protein PEX14</fullName>
    </recommendedName>
    <alternativeName>
        <fullName evidence="8 10">Peroxin-14</fullName>
    </alternativeName>
</protein>
<dbReference type="InterPro" id="IPR025655">
    <property type="entry name" value="PEX14"/>
</dbReference>
<keyword evidence="11" id="KW-0175">Coiled coil</keyword>
<name>A0A914XGC8_9BILA</name>
<dbReference type="InterPro" id="IPR006785">
    <property type="entry name" value="Pex14_N"/>
</dbReference>
<dbReference type="GO" id="GO:0005102">
    <property type="term" value="F:signaling receptor binding"/>
    <property type="evidence" value="ECO:0007669"/>
    <property type="project" value="TreeGrafter"/>
</dbReference>
<evidence type="ECO:0000313" key="14">
    <source>
        <dbReference type="Proteomes" id="UP000887566"/>
    </source>
</evidence>
<dbReference type="GO" id="GO:0005778">
    <property type="term" value="C:peroxisomal membrane"/>
    <property type="evidence" value="ECO:0007669"/>
    <property type="project" value="UniProtKB-SubCell"/>
</dbReference>
<evidence type="ECO:0000256" key="2">
    <source>
        <dbReference type="ARBA" id="ARBA00022448"/>
    </source>
</evidence>
<evidence type="ECO:0000256" key="5">
    <source>
        <dbReference type="ARBA" id="ARBA00023136"/>
    </source>
</evidence>
<evidence type="ECO:0000256" key="3">
    <source>
        <dbReference type="ARBA" id="ARBA00022927"/>
    </source>
</evidence>
<evidence type="ECO:0000256" key="12">
    <source>
        <dbReference type="SAM" id="MobiDB-lite"/>
    </source>
</evidence>
<comment type="similarity">
    <text evidence="1 10">Belongs to the peroxin-14 family.</text>
</comment>
<feature type="domain" description="Peroxisome membrane anchor protein Pex14p N-terminal" evidence="13">
    <location>
        <begin position="7"/>
        <end position="48"/>
    </location>
</feature>
<feature type="coiled-coil region" evidence="11">
    <location>
        <begin position="141"/>
        <end position="168"/>
    </location>
</feature>
<dbReference type="PANTHER" id="PTHR23058">
    <property type="entry name" value="PEROXISOMAL MEMBRANE PROTEIN PEX14"/>
    <property type="match status" value="1"/>
</dbReference>
<dbReference type="AlphaFoldDB" id="A0A914XGC8"/>
<evidence type="ECO:0000313" key="15">
    <source>
        <dbReference type="WBParaSite" id="PSAMB.scaffold7934size6871.g30732.t1"/>
    </source>
</evidence>
<dbReference type="InterPro" id="IPR036388">
    <property type="entry name" value="WH-like_DNA-bd_sf"/>
</dbReference>
<keyword evidence="4" id="KW-0811">Translocation</keyword>
<dbReference type="GO" id="GO:1990429">
    <property type="term" value="C:peroxisomal importomer complex"/>
    <property type="evidence" value="ECO:0007669"/>
    <property type="project" value="TreeGrafter"/>
</dbReference>
<feature type="region of interest" description="Disordered" evidence="12">
    <location>
        <begin position="218"/>
        <end position="281"/>
    </location>
</feature>
<dbReference type="GO" id="GO:0016560">
    <property type="term" value="P:protein import into peroxisome matrix, docking"/>
    <property type="evidence" value="ECO:0007669"/>
    <property type="project" value="UniProtKB-UniRule"/>
</dbReference>
<keyword evidence="14" id="KW-1185">Reference proteome</keyword>
<organism evidence="14 15">
    <name type="scientific">Plectus sambesii</name>
    <dbReference type="NCBI Taxonomy" id="2011161"/>
    <lineage>
        <taxon>Eukaryota</taxon>
        <taxon>Metazoa</taxon>
        <taxon>Ecdysozoa</taxon>
        <taxon>Nematoda</taxon>
        <taxon>Chromadorea</taxon>
        <taxon>Plectida</taxon>
        <taxon>Plectina</taxon>
        <taxon>Plectoidea</taxon>
        <taxon>Plectidae</taxon>
        <taxon>Plectus</taxon>
    </lineage>
</organism>
<feature type="compositionally biased region" description="Polar residues" evidence="12">
    <location>
        <begin position="218"/>
        <end position="241"/>
    </location>
</feature>
<dbReference type="WBParaSite" id="PSAMB.scaffold7934size6871.g30732.t1">
    <property type="protein sequence ID" value="PSAMB.scaffold7934size6871.g30732.t1"/>
    <property type="gene ID" value="PSAMB.scaffold7934size6871.g30732"/>
</dbReference>
<keyword evidence="3 10" id="KW-0653">Protein transport</keyword>
<evidence type="ECO:0000256" key="8">
    <source>
        <dbReference type="ARBA" id="ARBA00029691"/>
    </source>
</evidence>
<evidence type="ECO:0000256" key="9">
    <source>
        <dbReference type="ARBA" id="ARBA00046271"/>
    </source>
</evidence>
<evidence type="ECO:0000256" key="10">
    <source>
        <dbReference type="RuleBase" id="RU367032"/>
    </source>
</evidence>
<keyword evidence="5 10" id="KW-0472">Membrane</keyword>
<evidence type="ECO:0000259" key="13">
    <source>
        <dbReference type="Pfam" id="PF04695"/>
    </source>
</evidence>
<proteinExistence type="inferred from homology"/>
<evidence type="ECO:0000256" key="4">
    <source>
        <dbReference type="ARBA" id="ARBA00023010"/>
    </source>
</evidence>
<keyword evidence="2 10" id="KW-0813">Transport</keyword>
<dbReference type="PANTHER" id="PTHR23058:SF0">
    <property type="entry name" value="PEROXISOMAL MEMBRANE PROTEIN PEX14"/>
    <property type="match status" value="1"/>
</dbReference>